<sequence length="147" mass="17235">RGSLFLSRFWEQLQAALGTNLVCSSAYHPQTSGQVERVNQILEDMLRACALIYSTKWDDYLPLAEFSYNNSYQKSLKWLLSRLFMEDDAEPHLTGERVTFGLDLVTQAEKQVKFIHENLKRAQSRQKSYSDRRRRPLVFEEGDHVYL</sequence>
<evidence type="ECO:0000259" key="1">
    <source>
        <dbReference type="PROSITE" id="PS50994"/>
    </source>
</evidence>
<keyword evidence="3" id="KW-1185">Reference proteome</keyword>
<dbReference type="InterPro" id="IPR050951">
    <property type="entry name" value="Retrovirus_Pol_polyprotein"/>
</dbReference>
<dbReference type="PANTHER" id="PTHR37984:SF15">
    <property type="entry name" value="INTEGRASE CATALYTIC DOMAIN-CONTAINING PROTEIN"/>
    <property type="match status" value="1"/>
</dbReference>
<protein>
    <recommendedName>
        <fullName evidence="1">Integrase catalytic domain-containing protein</fullName>
    </recommendedName>
</protein>
<dbReference type="Proteomes" id="UP001341281">
    <property type="component" value="Chromosome 04"/>
</dbReference>
<organism evidence="2 3">
    <name type="scientific">Paspalum notatum var. saurae</name>
    <dbReference type="NCBI Taxonomy" id="547442"/>
    <lineage>
        <taxon>Eukaryota</taxon>
        <taxon>Viridiplantae</taxon>
        <taxon>Streptophyta</taxon>
        <taxon>Embryophyta</taxon>
        <taxon>Tracheophyta</taxon>
        <taxon>Spermatophyta</taxon>
        <taxon>Magnoliopsida</taxon>
        <taxon>Liliopsida</taxon>
        <taxon>Poales</taxon>
        <taxon>Poaceae</taxon>
        <taxon>PACMAD clade</taxon>
        <taxon>Panicoideae</taxon>
        <taxon>Andropogonodae</taxon>
        <taxon>Paspaleae</taxon>
        <taxon>Paspalinae</taxon>
        <taxon>Paspalum</taxon>
    </lineage>
</organism>
<feature type="domain" description="Integrase catalytic" evidence="1">
    <location>
        <begin position="1"/>
        <end position="89"/>
    </location>
</feature>
<dbReference type="AlphaFoldDB" id="A0AAQ3TDE4"/>
<dbReference type="EMBL" id="CP144748">
    <property type="protein sequence ID" value="WVZ70520.1"/>
    <property type="molecule type" value="Genomic_DNA"/>
</dbReference>
<feature type="non-terminal residue" evidence="2">
    <location>
        <position position="147"/>
    </location>
</feature>
<dbReference type="PANTHER" id="PTHR37984">
    <property type="entry name" value="PROTEIN CBG26694"/>
    <property type="match status" value="1"/>
</dbReference>
<dbReference type="InterPro" id="IPR001584">
    <property type="entry name" value="Integrase_cat-core"/>
</dbReference>
<name>A0AAQ3TDE4_PASNO</name>
<dbReference type="SUPFAM" id="SSF53098">
    <property type="entry name" value="Ribonuclease H-like"/>
    <property type="match status" value="1"/>
</dbReference>
<dbReference type="GO" id="GO:0015074">
    <property type="term" value="P:DNA integration"/>
    <property type="evidence" value="ECO:0007669"/>
    <property type="project" value="InterPro"/>
</dbReference>
<dbReference type="InterPro" id="IPR012337">
    <property type="entry name" value="RNaseH-like_sf"/>
</dbReference>
<dbReference type="Gene3D" id="3.30.420.10">
    <property type="entry name" value="Ribonuclease H-like superfamily/Ribonuclease H"/>
    <property type="match status" value="1"/>
</dbReference>
<accession>A0AAQ3TDE4</accession>
<proteinExistence type="predicted"/>
<reference evidence="2 3" key="1">
    <citation type="submission" date="2024-02" db="EMBL/GenBank/DDBJ databases">
        <title>High-quality chromosome-scale genome assembly of Pensacola bahiagrass (Paspalum notatum Flugge var. saurae).</title>
        <authorList>
            <person name="Vega J.M."/>
            <person name="Podio M."/>
            <person name="Orjuela J."/>
            <person name="Siena L.A."/>
            <person name="Pessino S.C."/>
            <person name="Combes M.C."/>
            <person name="Mariac C."/>
            <person name="Albertini E."/>
            <person name="Pupilli F."/>
            <person name="Ortiz J.P.A."/>
            <person name="Leblanc O."/>
        </authorList>
    </citation>
    <scope>NUCLEOTIDE SEQUENCE [LARGE SCALE GENOMIC DNA]</scope>
    <source>
        <strain evidence="2">R1</strain>
        <tissue evidence="2">Leaf</tissue>
    </source>
</reference>
<dbReference type="PROSITE" id="PS50994">
    <property type="entry name" value="INTEGRASE"/>
    <property type="match status" value="1"/>
</dbReference>
<evidence type="ECO:0000313" key="3">
    <source>
        <dbReference type="Proteomes" id="UP001341281"/>
    </source>
</evidence>
<dbReference type="InterPro" id="IPR036397">
    <property type="entry name" value="RNaseH_sf"/>
</dbReference>
<gene>
    <name evidence="2" type="ORF">U9M48_019180</name>
</gene>
<evidence type="ECO:0000313" key="2">
    <source>
        <dbReference type="EMBL" id="WVZ70520.1"/>
    </source>
</evidence>
<dbReference type="GO" id="GO:0003676">
    <property type="term" value="F:nucleic acid binding"/>
    <property type="evidence" value="ECO:0007669"/>
    <property type="project" value="InterPro"/>
</dbReference>